<evidence type="ECO:0000313" key="2">
    <source>
        <dbReference type="EMBL" id="MUP40026.1"/>
    </source>
</evidence>
<sequence length="107" mass="13138">MKSLAAEVWLTRVLRDLKFHNKSQHTIQDLAILLNPKIRGWLNYYGRIHRRCMKSVFYYLHHRLIKLILNKYKGFKRSKVKAARWLRRICNCYPNLFYHWTLGYQLT</sequence>
<evidence type="ECO:0000313" key="4">
    <source>
        <dbReference type="Proteomes" id="UP000285951"/>
    </source>
</evidence>
<dbReference type="OrthoDB" id="9780724at2"/>
<reference evidence="2 5" key="2">
    <citation type="submission" date="2019-12" db="EMBL/GenBank/DDBJ databases">
        <title>Draft genome sequence of Labilibaculum sp. strain 44 isolated from deep waters of Black Sea.</title>
        <authorList>
            <person name="Yadav S."/>
            <person name="Villanueva L."/>
        </authorList>
    </citation>
    <scope>NUCLEOTIDE SEQUENCE [LARGE SCALE GENOMIC DNA]</scope>
    <source>
        <strain evidence="2 5">44</strain>
    </source>
</reference>
<accession>A0A7M4DBJ7</accession>
<evidence type="ECO:0000313" key="5">
    <source>
        <dbReference type="Proteomes" id="UP000462449"/>
    </source>
</evidence>
<gene>
    <name evidence="3" type="ORF">DWB62_019635</name>
    <name evidence="2" type="ORF">GNY23_19635</name>
</gene>
<organism evidence="2 5">
    <name type="scientific">Labilibaculum euxinus</name>
    <dbReference type="NCBI Taxonomy" id="2686357"/>
    <lineage>
        <taxon>Bacteria</taxon>
        <taxon>Pseudomonadati</taxon>
        <taxon>Bacteroidota</taxon>
        <taxon>Bacteroidia</taxon>
        <taxon>Marinilabiliales</taxon>
        <taxon>Marinifilaceae</taxon>
        <taxon>Labilibaculum</taxon>
    </lineage>
</organism>
<dbReference type="EMBL" id="WOTW01000074">
    <property type="protein sequence ID" value="MUP40026.1"/>
    <property type="molecule type" value="Genomic_DNA"/>
</dbReference>
<dbReference type="Proteomes" id="UP000285951">
    <property type="component" value="Unassembled WGS sequence"/>
</dbReference>
<dbReference type="InterPro" id="IPR013597">
    <property type="entry name" value="Mat_intron_G2"/>
</dbReference>
<dbReference type="AlphaFoldDB" id="A0A7M4DBJ7"/>
<protein>
    <recommendedName>
        <fullName evidence="1">Group II intron maturase-specific domain-containing protein</fullName>
    </recommendedName>
</protein>
<proteinExistence type="predicted"/>
<dbReference type="Proteomes" id="UP000462449">
    <property type="component" value="Unassembled WGS sequence"/>
</dbReference>
<name>A0A7M4DBJ7_9BACT</name>
<comment type="caution">
    <text evidence="2">The sequence shown here is derived from an EMBL/GenBank/DDBJ whole genome shotgun (WGS) entry which is preliminary data.</text>
</comment>
<keyword evidence="4" id="KW-1185">Reference proteome</keyword>
<reference evidence="3 4" key="1">
    <citation type="submission" date="2019-11" db="EMBL/GenBank/DDBJ databases">
        <title>Draft genome sequence of Labilibaculum sp. strain SYP isolated from Black Sea.</title>
        <authorList>
            <person name="Yadav S."/>
            <person name="Villanueva L."/>
        </authorList>
    </citation>
    <scope>NUCLEOTIDE SEQUENCE [LARGE SCALE GENOMIC DNA]</scope>
    <source>
        <strain evidence="3 4">44</strain>
    </source>
</reference>
<feature type="domain" description="Group II intron maturase-specific" evidence="1">
    <location>
        <begin position="12"/>
        <end position="85"/>
    </location>
</feature>
<dbReference type="EMBL" id="QTZN02000074">
    <property type="protein sequence ID" value="MVB09231.1"/>
    <property type="molecule type" value="Genomic_DNA"/>
</dbReference>
<evidence type="ECO:0000259" key="1">
    <source>
        <dbReference type="Pfam" id="PF08388"/>
    </source>
</evidence>
<dbReference type="Pfam" id="PF08388">
    <property type="entry name" value="GIIM"/>
    <property type="match status" value="1"/>
</dbReference>
<evidence type="ECO:0000313" key="3">
    <source>
        <dbReference type="EMBL" id="MVB09231.1"/>
    </source>
</evidence>